<name>A0ABV1ZZQ5_9ACTN</name>
<accession>A0ABV1ZZQ5</accession>
<comment type="caution">
    <text evidence="1">The sequence shown here is derived from an EMBL/GenBank/DDBJ whole genome shotgun (WGS) entry which is preliminary data.</text>
</comment>
<dbReference type="RefSeq" id="WP_352985386.1">
    <property type="nucleotide sequence ID" value="NZ_JBEQNA010000012.1"/>
</dbReference>
<reference evidence="1 2" key="1">
    <citation type="submission" date="2024-06" db="EMBL/GenBank/DDBJ databases">
        <authorList>
            <person name="Bataeva Y.V."/>
            <person name="Grigorian L.N."/>
            <person name="Solomentsev V.I."/>
        </authorList>
    </citation>
    <scope>NUCLEOTIDE SEQUENCE [LARGE SCALE GENOMIC DNA]</scope>
    <source>
        <strain evidence="2">SCPM-O-B-12605 (RCAM04882)</strain>
    </source>
</reference>
<protein>
    <submittedName>
        <fullName evidence="1">DUF6177 family protein</fullName>
    </submittedName>
</protein>
<dbReference type="InterPro" id="IPR046175">
    <property type="entry name" value="DUF6177"/>
</dbReference>
<evidence type="ECO:0000313" key="1">
    <source>
        <dbReference type="EMBL" id="MES0836592.1"/>
    </source>
</evidence>
<organism evidence="1 2">
    <name type="scientific">Nocardiopsis tropica</name>
    <dbReference type="NCBI Taxonomy" id="109330"/>
    <lineage>
        <taxon>Bacteria</taxon>
        <taxon>Bacillati</taxon>
        <taxon>Actinomycetota</taxon>
        <taxon>Actinomycetes</taxon>
        <taxon>Streptosporangiales</taxon>
        <taxon>Nocardiopsidaceae</taxon>
        <taxon>Nocardiopsis</taxon>
    </lineage>
</organism>
<evidence type="ECO:0000313" key="2">
    <source>
        <dbReference type="Proteomes" id="UP001432401"/>
    </source>
</evidence>
<gene>
    <name evidence="1" type="ORF">ABUK86_22630</name>
</gene>
<dbReference type="Proteomes" id="UP001432401">
    <property type="component" value="Unassembled WGS sequence"/>
</dbReference>
<proteinExistence type="predicted"/>
<sequence length="482" mass="50988">MTHDVVALLERAPTLRGMTRALVQAGPELQVRAVAGGAVVQLRDGSGHMVAAVQAAQRLALSSEADRLLAEGIADDLPAQPWWVEARGTETGPGGADTAGAARGFAAALVAEFGGLVWEPERRLDRDDPLLTGATDHPAITRVTDRVALAVQDRPVVPLSTWLVDAVAEHAKEGRAFQLVTPSGSRITHALRSVLGNPMARWVARAPDSRYYDGFSGVPLAWNEEAGFVRDTTAAPEDVPHAAFRGAEENQGNQILVDLKVLNPADAGLRLGRSVEFLSQPLAGSVPALWGTGEPATLAWDTADLTALARERAPESSWFLFTGPPDALRTEPVRPFSGTLLVTRVSEGVKESITLAVGHPPDDEPDLSVLSALVEEFTSRGVLQTISVHRRTGRPDLGYEARRSGPSLPIGLGIGVEGVASIGSERALAAPVPAVPVGPPLTHAVWYRIGDGTEADSHERLRTLMAHLHPGGFPAARQRTGG</sequence>
<dbReference type="EMBL" id="JBEQNB010000013">
    <property type="protein sequence ID" value="MES0836592.1"/>
    <property type="molecule type" value="Genomic_DNA"/>
</dbReference>
<keyword evidence="2" id="KW-1185">Reference proteome</keyword>
<dbReference type="Pfam" id="PF19674">
    <property type="entry name" value="DUF6177"/>
    <property type="match status" value="1"/>
</dbReference>